<feature type="transmembrane region" description="Helical" evidence="1">
    <location>
        <begin position="166"/>
        <end position="187"/>
    </location>
</feature>
<feature type="domain" description="Acyltransferase 3" evidence="2">
    <location>
        <begin position="25"/>
        <end position="335"/>
    </location>
</feature>
<name>A0A2A3K074_9RHOB</name>
<dbReference type="PANTHER" id="PTHR23028">
    <property type="entry name" value="ACETYLTRANSFERASE"/>
    <property type="match status" value="1"/>
</dbReference>
<feature type="transmembrane region" description="Helical" evidence="1">
    <location>
        <begin position="60"/>
        <end position="82"/>
    </location>
</feature>
<organism evidence="3">
    <name type="scientific">Alloyangia mangrovi</name>
    <dbReference type="NCBI Taxonomy" id="1779329"/>
    <lineage>
        <taxon>Bacteria</taxon>
        <taxon>Pseudomonadati</taxon>
        <taxon>Pseudomonadota</taxon>
        <taxon>Alphaproteobacteria</taxon>
        <taxon>Rhodobacterales</taxon>
        <taxon>Roseobacteraceae</taxon>
        <taxon>Alloyangia</taxon>
    </lineage>
</organism>
<protein>
    <submittedName>
        <fullName evidence="3">Acyltransferase</fullName>
    </submittedName>
</protein>
<feature type="transmembrane region" description="Helical" evidence="1">
    <location>
        <begin position="29"/>
        <end position="48"/>
    </location>
</feature>
<dbReference type="GO" id="GO:0016020">
    <property type="term" value="C:membrane"/>
    <property type="evidence" value="ECO:0007669"/>
    <property type="project" value="TreeGrafter"/>
</dbReference>
<dbReference type="InterPro" id="IPR002656">
    <property type="entry name" value="Acyl_transf_3_dom"/>
</dbReference>
<dbReference type="PANTHER" id="PTHR23028:SF53">
    <property type="entry name" value="ACYL_TRANSF_3 DOMAIN-CONTAINING PROTEIN"/>
    <property type="match status" value="1"/>
</dbReference>
<dbReference type="OrthoDB" id="9767863at2"/>
<accession>A0A2A3K074</accession>
<comment type="caution">
    <text evidence="3">The sequence shown here is derived from an EMBL/GenBank/DDBJ whole genome shotgun (WGS) entry which is preliminary data.</text>
</comment>
<feature type="transmembrane region" description="Helical" evidence="1">
    <location>
        <begin position="319"/>
        <end position="340"/>
    </location>
</feature>
<gene>
    <name evidence="3" type="ORF">CLG85_06030</name>
</gene>
<evidence type="ECO:0000256" key="1">
    <source>
        <dbReference type="SAM" id="Phobius"/>
    </source>
</evidence>
<keyword evidence="1" id="KW-0812">Transmembrane</keyword>
<evidence type="ECO:0000259" key="2">
    <source>
        <dbReference type="Pfam" id="PF01757"/>
    </source>
</evidence>
<dbReference type="GO" id="GO:0016747">
    <property type="term" value="F:acyltransferase activity, transferring groups other than amino-acyl groups"/>
    <property type="evidence" value="ECO:0007669"/>
    <property type="project" value="InterPro"/>
</dbReference>
<keyword evidence="3" id="KW-0808">Transferase</keyword>
<reference evidence="3" key="1">
    <citation type="submission" date="2017-09" db="EMBL/GenBank/DDBJ databases">
        <title>Yangia sp. SAOS 153D whole genome sequencing.</title>
        <authorList>
            <person name="Verma A."/>
            <person name="Krishnamurthi S."/>
        </authorList>
    </citation>
    <scope>NUCLEOTIDE SEQUENCE [LARGE SCALE GENOMIC DNA]</scope>
    <source>
        <strain evidence="3">SAOS 153D</strain>
    </source>
</reference>
<dbReference type="RefSeq" id="WP_095881445.1">
    <property type="nucleotide sequence ID" value="NZ_NTHN02000049.1"/>
</dbReference>
<keyword evidence="1" id="KW-0472">Membrane</keyword>
<dbReference type="AlphaFoldDB" id="A0A2A3K074"/>
<dbReference type="InterPro" id="IPR050879">
    <property type="entry name" value="Acyltransferase_3"/>
</dbReference>
<dbReference type="EMBL" id="NTHN01000077">
    <property type="protein sequence ID" value="PBD20050.1"/>
    <property type="molecule type" value="Genomic_DNA"/>
</dbReference>
<dbReference type="Pfam" id="PF01757">
    <property type="entry name" value="Acyl_transf_3"/>
    <property type="match status" value="1"/>
</dbReference>
<dbReference type="GO" id="GO:0009103">
    <property type="term" value="P:lipopolysaccharide biosynthetic process"/>
    <property type="evidence" value="ECO:0007669"/>
    <property type="project" value="TreeGrafter"/>
</dbReference>
<keyword evidence="1" id="KW-1133">Transmembrane helix</keyword>
<proteinExistence type="predicted"/>
<sequence>MAREEVHVLRQWSPTIADRAAGRDNNFNLLRMLAAIGVLISHAYPISLGTGAEEPLAAVLRGWSLGTLCVMTFFAISGFFIARSFATKASVSDFLRARALRIFPALAVVLGLTVLAGAGLTHAPAGIYLGAAPGYVLHNMSLFFLHYELPGVFEANPYGPAINGSLWTLNYEVLCYLGVIFCGLLGLLARPRLFVLGVACVGACWTLTAASDLHPRLPALASLALPFSAGMGLWVWREKIPLSPWLAATGAGIAAMSWSTSFFHPLLGVAWSYAVFVLGYARLPRLQAYNRLGDYSYGTYLYAFPVQQVLAWTGIMLPLWNMALALPATLMLAALSWHLVESPALKWKGGASKGLATAG</sequence>
<feature type="transmembrane region" description="Helical" evidence="1">
    <location>
        <begin position="262"/>
        <end position="283"/>
    </location>
</feature>
<keyword evidence="3" id="KW-0012">Acyltransferase</keyword>
<feature type="transmembrane region" description="Helical" evidence="1">
    <location>
        <begin position="193"/>
        <end position="210"/>
    </location>
</feature>
<feature type="transmembrane region" description="Helical" evidence="1">
    <location>
        <begin position="102"/>
        <end position="120"/>
    </location>
</feature>
<evidence type="ECO:0000313" key="3">
    <source>
        <dbReference type="EMBL" id="PBD20050.1"/>
    </source>
</evidence>